<dbReference type="SUPFAM" id="SSF46785">
    <property type="entry name" value="Winged helix' DNA-binding domain"/>
    <property type="match status" value="1"/>
</dbReference>
<reference evidence="2" key="2">
    <citation type="submission" date="2020-09" db="EMBL/GenBank/DDBJ databases">
        <authorList>
            <person name="Sun Q."/>
            <person name="Zhou Y."/>
        </authorList>
    </citation>
    <scope>NUCLEOTIDE SEQUENCE</scope>
    <source>
        <strain evidence="2">CGMCC 1.15725</strain>
    </source>
</reference>
<dbReference type="EMBL" id="BMJQ01000002">
    <property type="protein sequence ID" value="GGF05150.1"/>
    <property type="molecule type" value="Genomic_DNA"/>
</dbReference>
<dbReference type="PROSITE" id="PS50995">
    <property type="entry name" value="HTH_MARR_2"/>
    <property type="match status" value="1"/>
</dbReference>
<evidence type="ECO:0000313" key="2">
    <source>
        <dbReference type="EMBL" id="GGF05150.1"/>
    </source>
</evidence>
<keyword evidence="3" id="KW-1185">Reference proteome</keyword>
<dbReference type="PRINTS" id="PR00598">
    <property type="entry name" value="HTHMARR"/>
</dbReference>
<dbReference type="Pfam" id="PF12802">
    <property type="entry name" value="MarR_2"/>
    <property type="match status" value="1"/>
</dbReference>
<dbReference type="PANTHER" id="PTHR33164">
    <property type="entry name" value="TRANSCRIPTIONAL REGULATOR, MARR FAMILY"/>
    <property type="match status" value="1"/>
</dbReference>
<dbReference type="Gene3D" id="1.10.10.10">
    <property type="entry name" value="Winged helix-like DNA-binding domain superfamily/Winged helix DNA-binding domain"/>
    <property type="match status" value="1"/>
</dbReference>
<protein>
    <recommendedName>
        <fullName evidence="1">HTH marR-type domain-containing protein</fullName>
    </recommendedName>
</protein>
<dbReference type="InterPro" id="IPR036390">
    <property type="entry name" value="WH_DNA-bd_sf"/>
</dbReference>
<dbReference type="GO" id="GO:0003700">
    <property type="term" value="F:DNA-binding transcription factor activity"/>
    <property type="evidence" value="ECO:0007669"/>
    <property type="project" value="InterPro"/>
</dbReference>
<name>A0A8J2YQJ3_9PROT</name>
<comment type="caution">
    <text evidence="2">The sequence shown here is derived from an EMBL/GenBank/DDBJ whole genome shotgun (WGS) entry which is preliminary data.</text>
</comment>
<feature type="domain" description="HTH marR-type" evidence="1">
    <location>
        <begin position="19"/>
        <end position="148"/>
    </location>
</feature>
<dbReference type="PANTHER" id="PTHR33164:SF43">
    <property type="entry name" value="HTH-TYPE TRANSCRIPTIONAL REPRESSOR YETL"/>
    <property type="match status" value="1"/>
</dbReference>
<evidence type="ECO:0000313" key="3">
    <source>
        <dbReference type="Proteomes" id="UP000646365"/>
    </source>
</evidence>
<reference evidence="2" key="1">
    <citation type="journal article" date="2014" name="Int. J. Syst. Evol. Microbiol.">
        <title>Complete genome sequence of Corynebacterium casei LMG S-19264T (=DSM 44701T), isolated from a smear-ripened cheese.</title>
        <authorList>
            <consortium name="US DOE Joint Genome Institute (JGI-PGF)"/>
            <person name="Walter F."/>
            <person name="Albersmeier A."/>
            <person name="Kalinowski J."/>
            <person name="Ruckert C."/>
        </authorList>
    </citation>
    <scope>NUCLEOTIDE SEQUENCE</scope>
    <source>
        <strain evidence="2">CGMCC 1.15725</strain>
    </source>
</reference>
<accession>A0A8J2YQJ3</accession>
<organism evidence="2 3">
    <name type="scientific">Aliidongia dinghuensis</name>
    <dbReference type="NCBI Taxonomy" id="1867774"/>
    <lineage>
        <taxon>Bacteria</taxon>
        <taxon>Pseudomonadati</taxon>
        <taxon>Pseudomonadota</taxon>
        <taxon>Alphaproteobacteria</taxon>
        <taxon>Rhodospirillales</taxon>
        <taxon>Dongiaceae</taxon>
        <taxon>Aliidongia</taxon>
    </lineage>
</organism>
<dbReference type="Proteomes" id="UP000646365">
    <property type="component" value="Unassembled WGS sequence"/>
</dbReference>
<dbReference type="GO" id="GO:0006950">
    <property type="term" value="P:response to stress"/>
    <property type="evidence" value="ECO:0007669"/>
    <property type="project" value="TreeGrafter"/>
</dbReference>
<gene>
    <name evidence="2" type="ORF">GCM10011611_08280</name>
</gene>
<sequence length="167" mass="18030">MPRPALEQPLSLRLSTWLPYRLFVVTAQIARPLEAFYGERFGLSQAGWRILAVIAERDGASASEIGRAAGLDPFAVSRGIGQLVELGFAKRNTGKTDRRQAAVVITHPGRKAFDEIAALGRAIEDRLLATLGAEERAVFDSGLRKLQGESAEIEAMGWRALVAGDGS</sequence>
<dbReference type="RefSeq" id="WP_189042816.1">
    <property type="nucleotide sequence ID" value="NZ_BMJQ01000002.1"/>
</dbReference>
<dbReference type="SMART" id="SM00347">
    <property type="entry name" value="HTH_MARR"/>
    <property type="match status" value="1"/>
</dbReference>
<evidence type="ECO:0000259" key="1">
    <source>
        <dbReference type="PROSITE" id="PS50995"/>
    </source>
</evidence>
<proteinExistence type="predicted"/>
<dbReference type="InterPro" id="IPR036388">
    <property type="entry name" value="WH-like_DNA-bd_sf"/>
</dbReference>
<dbReference type="InterPro" id="IPR000835">
    <property type="entry name" value="HTH_MarR-typ"/>
</dbReference>
<dbReference type="AlphaFoldDB" id="A0A8J2YQJ3"/>
<dbReference type="InterPro" id="IPR039422">
    <property type="entry name" value="MarR/SlyA-like"/>
</dbReference>